<dbReference type="AlphaFoldDB" id="A0AAE0SYF3"/>
<evidence type="ECO:0000313" key="1">
    <source>
        <dbReference type="EMBL" id="KAK3599903.1"/>
    </source>
</evidence>
<sequence>MEWFRQRQRDGMDLSGRMAMDQFQIFHKELKLEQSVAIVMDGFKGSRSVMEFPCIKCVEKNGPHTTKKLSRPVAKDTASKLNEENLSGRVDECRQRDTCYLSPY</sequence>
<evidence type="ECO:0000313" key="2">
    <source>
        <dbReference type="Proteomes" id="UP001195483"/>
    </source>
</evidence>
<name>A0AAE0SYF3_9BIVA</name>
<accession>A0AAE0SYF3</accession>
<proteinExistence type="predicted"/>
<dbReference type="EMBL" id="JAEAOA010001358">
    <property type="protein sequence ID" value="KAK3599903.1"/>
    <property type="molecule type" value="Genomic_DNA"/>
</dbReference>
<reference evidence="1" key="1">
    <citation type="journal article" date="2021" name="Genome Biol. Evol.">
        <title>A High-Quality Reference Genome for a Parasitic Bivalve with Doubly Uniparental Inheritance (Bivalvia: Unionida).</title>
        <authorList>
            <person name="Smith C.H."/>
        </authorList>
    </citation>
    <scope>NUCLEOTIDE SEQUENCE</scope>
    <source>
        <strain evidence="1">CHS0354</strain>
    </source>
</reference>
<organism evidence="1 2">
    <name type="scientific">Potamilus streckersoni</name>
    <dbReference type="NCBI Taxonomy" id="2493646"/>
    <lineage>
        <taxon>Eukaryota</taxon>
        <taxon>Metazoa</taxon>
        <taxon>Spiralia</taxon>
        <taxon>Lophotrochozoa</taxon>
        <taxon>Mollusca</taxon>
        <taxon>Bivalvia</taxon>
        <taxon>Autobranchia</taxon>
        <taxon>Heteroconchia</taxon>
        <taxon>Palaeoheterodonta</taxon>
        <taxon>Unionida</taxon>
        <taxon>Unionoidea</taxon>
        <taxon>Unionidae</taxon>
        <taxon>Ambleminae</taxon>
        <taxon>Lampsilini</taxon>
        <taxon>Potamilus</taxon>
    </lineage>
</organism>
<protein>
    <submittedName>
        <fullName evidence="1">Uncharacterized protein</fullName>
    </submittedName>
</protein>
<gene>
    <name evidence="1" type="ORF">CHS0354_022486</name>
</gene>
<reference evidence="1" key="3">
    <citation type="submission" date="2023-05" db="EMBL/GenBank/DDBJ databases">
        <authorList>
            <person name="Smith C.H."/>
        </authorList>
    </citation>
    <scope>NUCLEOTIDE SEQUENCE</scope>
    <source>
        <strain evidence="1">CHS0354</strain>
        <tissue evidence="1">Mantle</tissue>
    </source>
</reference>
<keyword evidence="2" id="KW-1185">Reference proteome</keyword>
<comment type="caution">
    <text evidence="1">The sequence shown here is derived from an EMBL/GenBank/DDBJ whole genome shotgun (WGS) entry which is preliminary data.</text>
</comment>
<dbReference type="Proteomes" id="UP001195483">
    <property type="component" value="Unassembled WGS sequence"/>
</dbReference>
<reference evidence="1" key="2">
    <citation type="journal article" date="2021" name="Genome Biol. Evol.">
        <title>Developing a high-quality reference genome for a parasitic bivalve with doubly uniparental inheritance (Bivalvia: Unionida).</title>
        <authorList>
            <person name="Smith C.H."/>
        </authorList>
    </citation>
    <scope>NUCLEOTIDE SEQUENCE</scope>
    <source>
        <strain evidence="1">CHS0354</strain>
        <tissue evidence="1">Mantle</tissue>
    </source>
</reference>